<keyword evidence="9" id="KW-0808">Transferase</keyword>
<dbReference type="Gene3D" id="3.30.200.20">
    <property type="entry name" value="Phosphorylase Kinase, domain 1"/>
    <property type="match status" value="1"/>
</dbReference>
<keyword evidence="13 22" id="KW-0547">Nucleotide-binding</keyword>
<evidence type="ECO:0000313" key="25">
    <source>
        <dbReference type="EMBL" id="KAK9168348.1"/>
    </source>
</evidence>
<keyword evidence="6" id="KW-0723">Serine/threonine-protein kinase</keyword>
<keyword evidence="19" id="KW-0325">Glycoprotein</keyword>
<comment type="catalytic activity">
    <reaction evidence="21">
        <text>L-seryl-[protein] + ATP = O-phospho-L-seryl-[protein] + ADP + H(+)</text>
        <dbReference type="Rhea" id="RHEA:17989"/>
        <dbReference type="Rhea" id="RHEA-COMP:9863"/>
        <dbReference type="Rhea" id="RHEA-COMP:11604"/>
        <dbReference type="ChEBI" id="CHEBI:15378"/>
        <dbReference type="ChEBI" id="CHEBI:29999"/>
        <dbReference type="ChEBI" id="CHEBI:30616"/>
        <dbReference type="ChEBI" id="CHEBI:83421"/>
        <dbReference type="ChEBI" id="CHEBI:456216"/>
        <dbReference type="EC" id="2.7.11.1"/>
    </reaction>
</comment>
<dbReference type="PANTHER" id="PTHR48053">
    <property type="entry name" value="LEUCINE RICH REPEAT FAMILY PROTEIN, EXPRESSED"/>
    <property type="match status" value="1"/>
</dbReference>
<dbReference type="FunFam" id="1.10.510.10:FF:000358">
    <property type="entry name" value="Putative leucine-rich repeat receptor-like serine/threonine-protein kinase"/>
    <property type="match status" value="1"/>
</dbReference>
<proteinExistence type="inferred from homology"/>
<dbReference type="AlphaFoldDB" id="A0AAP0LDA0"/>
<evidence type="ECO:0000256" key="18">
    <source>
        <dbReference type="ARBA" id="ARBA00023170"/>
    </source>
</evidence>
<dbReference type="InterPro" id="IPR008271">
    <property type="entry name" value="Ser/Thr_kinase_AS"/>
</dbReference>
<evidence type="ECO:0000256" key="4">
    <source>
        <dbReference type="ARBA" id="ARBA00012513"/>
    </source>
</evidence>
<evidence type="ECO:0000256" key="14">
    <source>
        <dbReference type="ARBA" id="ARBA00022777"/>
    </source>
</evidence>
<dbReference type="InterPro" id="IPR013210">
    <property type="entry name" value="LRR_N_plant-typ"/>
</dbReference>
<dbReference type="InterPro" id="IPR011009">
    <property type="entry name" value="Kinase-like_dom_sf"/>
</dbReference>
<evidence type="ECO:0000256" key="2">
    <source>
        <dbReference type="ARBA" id="ARBA00004479"/>
    </source>
</evidence>
<evidence type="ECO:0000313" key="26">
    <source>
        <dbReference type="Proteomes" id="UP001420932"/>
    </source>
</evidence>
<keyword evidence="16 23" id="KW-1133">Transmembrane helix</keyword>
<comment type="subcellular location">
    <subcellularLocation>
        <location evidence="1">Cell membrane</location>
        <topology evidence="1">Single-pass membrane protein</topology>
    </subcellularLocation>
    <subcellularLocation>
        <location evidence="2">Membrane</location>
        <topology evidence="2">Single-pass type I membrane protein</topology>
    </subcellularLocation>
</comment>
<dbReference type="PROSITE" id="PS00107">
    <property type="entry name" value="PROTEIN_KINASE_ATP"/>
    <property type="match status" value="1"/>
</dbReference>
<dbReference type="GO" id="GO:0005886">
    <property type="term" value="C:plasma membrane"/>
    <property type="evidence" value="ECO:0007669"/>
    <property type="project" value="UniProtKB-SubCell"/>
</dbReference>
<keyword evidence="5" id="KW-1003">Cell membrane</keyword>
<evidence type="ECO:0000256" key="1">
    <source>
        <dbReference type="ARBA" id="ARBA00004162"/>
    </source>
</evidence>
<dbReference type="Proteomes" id="UP001420932">
    <property type="component" value="Unassembled WGS sequence"/>
</dbReference>
<evidence type="ECO:0000256" key="16">
    <source>
        <dbReference type="ARBA" id="ARBA00022989"/>
    </source>
</evidence>
<dbReference type="Pfam" id="PF13855">
    <property type="entry name" value="LRR_8"/>
    <property type="match status" value="2"/>
</dbReference>
<keyword evidence="26" id="KW-1185">Reference proteome</keyword>
<dbReference type="SMART" id="SM00220">
    <property type="entry name" value="S_TKc"/>
    <property type="match status" value="1"/>
</dbReference>
<accession>A0AAP0LDA0</accession>
<dbReference type="Gene3D" id="3.80.10.10">
    <property type="entry name" value="Ribonuclease Inhibitor"/>
    <property type="match status" value="4"/>
</dbReference>
<dbReference type="FunFam" id="3.80.10.10:FF:000288">
    <property type="entry name" value="LRR receptor-like serine/threonine-protein kinase EFR"/>
    <property type="match status" value="1"/>
</dbReference>
<dbReference type="Pfam" id="PF23598">
    <property type="entry name" value="LRR_14"/>
    <property type="match status" value="1"/>
</dbReference>
<evidence type="ECO:0000256" key="19">
    <source>
        <dbReference type="ARBA" id="ARBA00023180"/>
    </source>
</evidence>
<evidence type="ECO:0000256" key="22">
    <source>
        <dbReference type="PROSITE-ProRule" id="PRU10141"/>
    </source>
</evidence>
<gene>
    <name evidence="25" type="ORF">Syun_000488</name>
</gene>
<evidence type="ECO:0000256" key="10">
    <source>
        <dbReference type="ARBA" id="ARBA00022692"/>
    </source>
</evidence>
<evidence type="ECO:0000256" key="17">
    <source>
        <dbReference type="ARBA" id="ARBA00023136"/>
    </source>
</evidence>
<evidence type="ECO:0000256" key="20">
    <source>
        <dbReference type="ARBA" id="ARBA00047899"/>
    </source>
</evidence>
<dbReference type="EC" id="2.7.11.1" evidence="4"/>
<evidence type="ECO:0000256" key="9">
    <source>
        <dbReference type="ARBA" id="ARBA00022679"/>
    </source>
</evidence>
<comment type="catalytic activity">
    <reaction evidence="20">
        <text>L-threonyl-[protein] + ATP = O-phospho-L-threonyl-[protein] + ADP + H(+)</text>
        <dbReference type="Rhea" id="RHEA:46608"/>
        <dbReference type="Rhea" id="RHEA-COMP:11060"/>
        <dbReference type="Rhea" id="RHEA-COMP:11605"/>
        <dbReference type="ChEBI" id="CHEBI:15378"/>
        <dbReference type="ChEBI" id="CHEBI:30013"/>
        <dbReference type="ChEBI" id="CHEBI:30616"/>
        <dbReference type="ChEBI" id="CHEBI:61977"/>
        <dbReference type="ChEBI" id="CHEBI:456216"/>
        <dbReference type="EC" id="2.7.11.1"/>
    </reaction>
</comment>
<dbReference type="Gene3D" id="1.10.510.10">
    <property type="entry name" value="Transferase(Phosphotransferase) domain 1"/>
    <property type="match status" value="1"/>
</dbReference>
<feature type="domain" description="Protein kinase" evidence="24">
    <location>
        <begin position="804"/>
        <end position="1096"/>
    </location>
</feature>
<dbReference type="SUPFAM" id="SSF52058">
    <property type="entry name" value="L domain-like"/>
    <property type="match status" value="2"/>
</dbReference>
<keyword evidence="15 22" id="KW-0067">ATP-binding</keyword>
<evidence type="ECO:0000256" key="23">
    <source>
        <dbReference type="SAM" id="Phobius"/>
    </source>
</evidence>
<keyword evidence="11" id="KW-0732">Signal</keyword>
<dbReference type="InterPro" id="IPR000719">
    <property type="entry name" value="Prot_kinase_dom"/>
</dbReference>
<evidence type="ECO:0000256" key="3">
    <source>
        <dbReference type="ARBA" id="ARBA00008684"/>
    </source>
</evidence>
<protein>
    <recommendedName>
        <fullName evidence="4">non-specific serine/threonine protein kinase</fullName>
        <ecNumber evidence="4">2.7.11.1</ecNumber>
    </recommendedName>
</protein>
<dbReference type="CDD" id="cd14066">
    <property type="entry name" value="STKc_IRAK"/>
    <property type="match status" value="1"/>
</dbReference>
<dbReference type="InterPro" id="IPR001611">
    <property type="entry name" value="Leu-rich_rpt"/>
</dbReference>
<keyword evidence="14" id="KW-0418">Kinase</keyword>
<evidence type="ECO:0000256" key="11">
    <source>
        <dbReference type="ARBA" id="ARBA00022729"/>
    </source>
</evidence>
<keyword evidence="12" id="KW-0677">Repeat</keyword>
<evidence type="ECO:0000256" key="12">
    <source>
        <dbReference type="ARBA" id="ARBA00022737"/>
    </source>
</evidence>
<dbReference type="PROSITE" id="PS00108">
    <property type="entry name" value="PROTEIN_KINASE_ST"/>
    <property type="match status" value="1"/>
</dbReference>
<dbReference type="InterPro" id="IPR055414">
    <property type="entry name" value="LRR_R13L4/SHOC2-like"/>
</dbReference>
<comment type="caution">
    <text evidence="25">The sequence shown here is derived from an EMBL/GenBank/DDBJ whole genome shotgun (WGS) entry which is preliminary data.</text>
</comment>
<keyword evidence="17 23" id="KW-0472">Membrane</keyword>
<dbReference type="InterPro" id="IPR051716">
    <property type="entry name" value="Plant_RL_S/T_kinase"/>
</dbReference>
<dbReference type="FunFam" id="3.30.200.20:FF:000661">
    <property type="entry name" value="Serine-threonine protein kinase plant-type"/>
    <property type="match status" value="1"/>
</dbReference>
<dbReference type="InterPro" id="IPR017441">
    <property type="entry name" value="Protein_kinase_ATP_BS"/>
</dbReference>
<keyword evidence="7" id="KW-0597">Phosphoprotein</keyword>
<organism evidence="25 26">
    <name type="scientific">Stephania yunnanensis</name>
    <dbReference type="NCBI Taxonomy" id="152371"/>
    <lineage>
        <taxon>Eukaryota</taxon>
        <taxon>Viridiplantae</taxon>
        <taxon>Streptophyta</taxon>
        <taxon>Embryophyta</taxon>
        <taxon>Tracheophyta</taxon>
        <taxon>Spermatophyta</taxon>
        <taxon>Magnoliopsida</taxon>
        <taxon>Ranunculales</taxon>
        <taxon>Menispermaceae</taxon>
        <taxon>Menispermoideae</taxon>
        <taxon>Cissampelideae</taxon>
        <taxon>Stephania</taxon>
    </lineage>
</organism>
<dbReference type="Pfam" id="PF07714">
    <property type="entry name" value="PK_Tyr_Ser-Thr"/>
    <property type="match status" value="1"/>
</dbReference>
<dbReference type="GO" id="GO:0004674">
    <property type="term" value="F:protein serine/threonine kinase activity"/>
    <property type="evidence" value="ECO:0007669"/>
    <property type="project" value="UniProtKB-KW"/>
</dbReference>
<dbReference type="SMART" id="SM00369">
    <property type="entry name" value="LRR_TYP"/>
    <property type="match status" value="9"/>
</dbReference>
<dbReference type="FunFam" id="3.80.10.10:FF:000383">
    <property type="entry name" value="Leucine-rich repeat receptor protein kinase EMS1"/>
    <property type="match status" value="1"/>
</dbReference>
<evidence type="ECO:0000256" key="6">
    <source>
        <dbReference type="ARBA" id="ARBA00022527"/>
    </source>
</evidence>
<feature type="binding site" evidence="22">
    <location>
        <position position="832"/>
    </location>
    <ligand>
        <name>ATP</name>
        <dbReference type="ChEBI" id="CHEBI:30616"/>
    </ligand>
</feature>
<keyword evidence="18" id="KW-0675">Receptor</keyword>
<dbReference type="SUPFAM" id="SSF56112">
    <property type="entry name" value="Protein kinase-like (PK-like)"/>
    <property type="match status" value="1"/>
</dbReference>
<evidence type="ECO:0000256" key="7">
    <source>
        <dbReference type="ARBA" id="ARBA00022553"/>
    </source>
</evidence>
<dbReference type="GO" id="GO:0005524">
    <property type="term" value="F:ATP binding"/>
    <property type="evidence" value="ECO:0007669"/>
    <property type="project" value="UniProtKB-UniRule"/>
</dbReference>
<dbReference type="FunFam" id="3.80.10.10:FF:000101">
    <property type="entry name" value="LRR receptor-like serine/threonine-protein kinase ERECTA"/>
    <property type="match status" value="1"/>
</dbReference>
<sequence length="1098" mass="120796">MDAIDFRERLENLNLLHNLLACPGSVWHVHGQCMIKRERLKVPRFSIWTHDLRGRKKIAVLRVNRENCGVIVKERVLGLTMGDQTDPLDAMLFFISAIDLLAFFLSSPSTMALHHPRFDNSTDTEALLSFKSSVSNDPHEALRTWNSNTSFCDWNGVICNVDKYRVTGLVLGNFSLSGSITPAIANLSFLRVLNLENNRFSGAIPREIDRLYRLEMLILASNDITGTIPPSISHCSRLRVIDLSKNQLEGTIPSDIGLLSNLVDVSFSKNNLTGTIPPSFANCSFLNNLILLSNKLHGVIPRELGRLNLLLQLHLADNDISGEIPNSVYNISSLLILSLAKNRLSGRLPSDIFIRLPKLQTLFVGGNLLEGSIPASLSNATALERIDLSVNNFTGQIPSQFNLPNIQILNLEYNYFVSDARHGLNFITSLANSTQLRVFSVATNQLTGQLPSSLGNLSNQLALLVMTENYFEGSIPEEIGNLGGLISLALESNSLSGSIPSTLGNLQNLQSLSLHWNHLSGSLPESLGKLKQLYELTLYSNNLTGQIPSTLSNCKYLASLDLSSNKFNGYIPREIFSLSSLGKLLNLSWNSLTGSLPPEIGNLEMVQVVDISKNHLSGKIPATIGSCSNLLYLDLSGNSFQGSIPDAITKLKGVEYIDLSSNSLSGPIPSSLDSLQFLQLLNISANYHLQGEVPKKGVFANLTSFYVTKNSELCGGVPNLGLPKCGNIGSVDHSKKRSKTKLIVILVAVSAFTLCILMGLILLMWCYLRRKHGVNRNPKEEVMLFDNALRLYTFYDLRAATDGFSPSNLIGEGSFGSVYKGLMTDGTPVAVKVFNLQQHGAFKSFLYECEALRNVRHRNLVKILSACSSSEFKALVLQFMPNGSLENWLSSADGSWFDSGRVPLTLIQRLQLAADVALAMEYLHHECETPFVHCDLKPSNILLDEDMTAHVADFGLARMLHGDSTDRHRSSTLGLKGSIGYIAPEYGYGGGVTTKGDVYSYGILLLEMFTGKKPTDKVFREGLNLQKWVVSTLPDRLVEILDSDLVKDYEIWSGETFLGVLKLGLSCAAEVPEERPSMRDVSAIIRKTKDLLHNNVIS</sequence>
<name>A0AAP0LDA0_9MAGN</name>
<evidence type="ECO:0000256" key="5">
    <source>
        <dbReference type="ARBA" id="ARBA00022475"/>
    </source>
</evidence>
<dbReference type="InterPro" id="IPR032675">
    <property type="entry name" value="LRR_dom_sf"/>
</dbReference>
<keyword evidence="10 23" id="KW-0812">Transmembrane</keyword>
<dbReference type="InterPro" id="IPR001245">
    <property type="entry name" value="Ser-Thr/Tyr_kinase_cat_dom"/>
</dbReference>
<dbReference type="InterPro" id="IPR003591">
    <property type="entry name" value="Leu-rich_rpt_typical-subtyp"/>
</dbReference>
<evidence type="ECO:0000256" key="8">
    <source>
        <dbReference type="ARBA" id="ARBA00022614"/>
    </source>
</evidence>
<dbReference type="Pfam" id="PF00560">
    <property type="entry name" value="LRR_1"/>
    <property type="match status" value="2"/>
</dbReference>
<keyword evidence="8" id="KW-0433">Leucine-rich repeat</keyword>
<evidence type="ECO:0000256" key="21">
    <source>
        <dbReference type="ARBA" id="ARBA00048679"/>
    </source>
</evidence>
<evidence type="ECO:0000259" key="24">
    <source>
        <dbReference type="PROSITE" id="PS50011"/>
    </source>
</evidence>
<dbReference type="EMBL" id="JBBNAF010000001">
    <property type="protein sequence ID" value="KAK9168348.1"/>
    <property type="molecule type" value="Genomic_DNA"/>
</dbReference>
<dbReference type="Pfam" id="PF08263">
    <property type="entry name" value="LRRNT_2"/>
    <property type="match status" value="1"/>
</dbReference>
<feature type="transmembrane region" description="Helical" evidence="23">
    <location>
        <begin position="742"/>
        <end position="768"/>
    </location>
</feature>
<evidence type="ECO:0000256" key="15">
    <source>
        <dbReference type="ARBA" id="ARBA00022840"/>
    </source>
</evidence>
<dbReference type="PANTHER" id="PTHR48053:SF37">
    <property type="entry name" value="LEUCINE-RICH REPEAT PROTEIN KINASE FAMILY PROTEIN"/>
    <property type="match status" value="1"/>
</dbReference>
<dbReference type="PROSITE" id="PS50011">
    <property type="entry name" value="PROTEIN_KINASE_DOM"/>
    <property type="match status" value="1"/>
</dbReference>
<evidence type="ECO:0000256" key="13">
    <source>
        <dbReference type="ARBA" id="ARBA00022741"/>
    </source>
</evidence>
<comment type="similarity">
    <text evidence="3">Belongs to the protein kinase superfamily. Ser/Thr protein kinase family.</text>
</comment>
<reference evidence="25 26" key="1">
    <citation type="submission" date="2024-01" db="EMBL/GenBank/DDBJ databases">
        <title>Genome assemblies of Stephania.</title>
        <authorList>
            <person name="Yang L."/>
        </authorList>
    </citation>
    <scope>NUCLEOTIDE SEQUENCE [LARGE SCALE GENOMIC DNA]</scope>
    <source>
        <strain evidence="25">YNDBR</strain>
        <tissue evidence="25">Leaf</tissue>
    </source>
</reference>